<reference evidence="5 6" key="1">
    <citation type="submission" date="2020-01" db="EMBL/GenBank/DDBJ databases">
        <title>Muriicola jejuensis KCTC 22299.</title>
        <authorList>
            <person name="Wang G."/>
        </authorList>
    </citation>
    <scope>NUCLEOTIDE SEQUENCE [LARGE SCALE GENOMIC DNA]</scope>
    <source>
        <strain evidence="5 6">KCTC 22299</strain>
    </source>
</reference>
<evidence type="ECO:0000313" key="5">
    <source>
        <dbReference type="EMBL" id="NER10230.1"/>
    </source>
</evidence>
<dbReference type="PANTHER" id="PTHR11712">
    <property type="entry name" value="POLYKETIDE SYNTHASE-RELATED"/>
    <property type="match status" value="1"/>
</dbReference>
<protein>
    <submittedName>
        <fullName evidence="5">Beta-ketoacyl synthase</fullName>
    </submittedName>
</protein>
<dbReference type="Gene3D" id="3.40.47.10">
    <property type="match status" value="1"/>
</dbReference>
<dbReference type="GO" id="GO:0004315">
    <property type="term" value="F:3-oxoacyl-[acyl-carrier-protein] synthase activity"/>
    <property type="evidence" value="ECO:0007669"/>
    <property type="project" value="TreeGrafter"/>
</dbReference>
<dbReference type="AlphaFoldDB" id="A0A6P0UCL9"/>
<dbReference type="InterPro" id="IPR014031">
    <property type="entry name" value="Ketoacyl_synth_C"/>
</dbReference>
<dbReference type="Proteomes" id="UP000468443">
    <property type="component" value="Unassembled WGS sequence"/>
</dbReference>
<feature type="domain" description="Ketosynthase family 3 (KS3)" evidence="4">
    <location>
        <begin position="1"/>
        <end position="377"/>
    </location>
</feature>
<proteinExistence type="inferred from homology"/>
<evidence type="ECO:0000256" key="1">
    <source>
        <dbReference type="ARBA" id="ARBA00008467"/>
    </source>
</evidence>
<dbReference type="PANTHER" id="PTHR11712:SF336">
    <property type="entry name" value="3-OXOACYL-[ACYL-CARRIER-PROTEIN] SYNTHASE, MITOCHONDRIAL"/>
    <property type="match status" value="1"/>
</dbReference>
<gene>
    <name evidence="5" type="ORF">GWK09_06860</name>
</gene>
<organism evidence="5 6">
    <name type="scientific">Muriicola jejuensis</name>
    <dbReference type="NCBI Taxonomy" id="504488"/>
    <lineage>
        <taxon>Bacteria</taxon>
        <taxon>Pseudomonadati</taxon>
        <taxon>Bacteroidota</taxon>
        <taxon>Flavobacteriia</taxon>
        <taxon>Flavobacteriales</taxon>
        <taxon>Flavobacteriaceae</taxon>
        <taxon>Muriicola</taxon>
    </lineage>
</organism>
<keyword evidence="2 3" id="KW-0808">Transferase</keyword>
<evidence type="ECO:0000313" key="6">
    <source>
        <dbReference type="Proteomes" id="UP000468443"/>
    </source>
</evidence>
<dbReference type="InterPro" id="IPR000794">
    <property type="entry name" value="Beta-ketoacyl_synthase"/>
</dbReference>
<name>A0A6P0UCL9_9FLAO</name>
<evidence type="ECO:0000259" key="4">
    <source>
        <dbReference type="PROSITE" id="PS52004"/>
    </source>
</evidence>
<dbReference type="GO" id="GO:0006633">
    <property type="term" value="P:fatty acid biosynthetic process"/>
    <property type="evidence" value="ECO:0007669"/>
    <property type="project" value="TreeGrafter"/>
</dbReference>
<comment type="similarity">
    <text evidence="1 3">Belongs to the thiolase-like superfamily. Beta-ketoacyl-ACP synthases family.</text>
</comment>
<dbReference type="EMBL" id="JAABOP010000001">
    <property type="protein sequence ID" value="NER10230.1"/>
    <property type="molecule type" value="Genomic_DNA"/>
</dbReference>
<dbReference type="InterPro" id="IPR020841">
    <property type="entry name" value="PKS_Beta-ketoAc_synthase_dom"/>
</dbReference>
<dbReference type="Pfam" id="PF00109">
    <property type="entry name" value="ketoacyl-synt"/>
    <property type="match status" value="1"/>
</dbReference>
<keyword evidence="6" id="KW-1185">Reference proteome</keyword>
<evidence type="ECO:0000256" key="3">
    <source>
        <dbReference type="RuleBase" id="RU003694"/>
    </source>
</evidence>
<sequence length="381" mass="40977">MAIESLSALGRGSDEVWAAYLSQRHALVEMPFEDQSTFVAPISEDQRKGIDKIKGSQSQYRKLDDTVLFALDVSRLAVESAGWDGNRSFGINIGSSRGATGIFESHHRQFIDNGIIPPWTSPVTTLGNISSWVAHDLRTSGPEISHSITCSTALHAVLNGIAWIQGGMADRFLTGGSEAPLTPFTLAQMKALKIYATDRGPFPCRALDLNKEGNTMVLGEGAAIACLQSGESPDSLALIDGVGYATEVLESSVSISAEADCFQRSMRMAMGDLHPSEVDAVVLHAPGTIKGDEAEYRAVEKVFGSDLPLLTSNKWKVGHTLGTSGMLSMELAILMLRHQVFIPLPYEGENPISRNLNRIMVNAVGFGGNAVSILLRRPGVH</sequence>
<comment type="caution">
    <text evidence="5">The sequence shown here is derived from an EMBL/GenBank/DDBJ whole genome shotgun (WGS) entry which is preliminary data.</text>
</comment>
<dbReference type="SUPFAM" id="SSF53901">
    <property type="entry name" value="Thiolase-like"/>
    <property type="match status" value="1"/>
</dbReference>
<accession>A0A6P0UCL9</accession>
<dbReference type="PROSITE" id="PS52004">
    <property type="entry name" value="KS3_2"/>
    <property type="match status" value="1"/>
</dbReference>
<dbReference type="SMART" id="SM00825">
    <property type="entry name" value="PKS_KS"/>
    <property type="match status" value="1"/>
</dbReference>
<dbReference type="InterPro" id="IPR016039">
    <property type="entry name" value="Thiolase-like"/>
</dbReference>
<dbReference type="InterPro" id="IPR014030">
    <property type="entry name" value="Ketoacyl_synth_N"/>
</dbReference>
<dbReference type="Pfam" id="PF02801">
    <property type="entry name" value="Ketoacyl-synt_C"/>
    <property type="match status" value="1"/>
</dbReference>
<evidence type="ECO:0000256" key="2">
    <source>
        <dbReference type="ARBA" id="ARBA00022679"/>
    </source>
</evidence>